<reference evidence="4" key="2">
    <citation type="submission" date="2018-02" db="UniProtKB">
        <authorList>
            <consortium name="EnsemblPlants"/>
        </authorList>
    </citation>
    <scope>IDENTIFICATION</scope>
    <source>
        <strain evidence="4">Williams 82</strain>
    </source>
</reference>
<dbReference type="SUPFAM" id="SSF52266">
    <property type="entry name" value="SGNH hydrolase"/>
    <property type="match status" value="1"/>
</dbReference>
<protein>
    <submittedName>
        <fullName evidence="3 4">Uncharacterized protein</fullName>
    </submittedName>
</protein>
<reference evidence="3 4" key="1">
    <citation type="journal article" date="2010" name="Nature">
        <title>Genome sequence of the palaeopolyploid soybean.</title>
        <authorList>
            <person name="Schmutz J."/>
            <person name="Cannon S.B."/>
            <person name="Schlueter J."/>
            <person name="Ma J."/>
            <person name="Mitros T."/>
            <person name="Nelson W."/>
            <person name="Hyten D.L."/>
            <person name="Song Q."/>
            <person name="Thelen J.J."/>
            <person name="Cheng J."/>
            <person name="Xu D."/>
            <person name="Hellsten U."/>
            <person name="May G.D."/>
            <person name="Yu Y."/>
            <person name="Sakurai T."/>
            <person name="Umezawa T."/>
            <person name="Bhattacharyya M.K."/>
            <person name="Sandhu D."/>
            <person name="Valliyodan B."/>
            <person name="Lindquist E."/>
            <person name="Peto M."/>
            <person name="Grant D."/>
            <person name="Shu S."/>
            <person name="Goodstein D."/>
            <person name="Barry K."/>
            <person name="Futrell-Griggs M."/>
            <person name="Abernathy B."/>
            <person name="Du J."/>
            <person name="Tian Z."/>
            <person name="Zhu L."/>
            <person name="Gill N."/>
            <person name="Joshi T."/>
            <person name="Libault M."/>
            <person name="Sethuraman A."/>
            <person name="Zhang X.-C."/>
            <person name="Shinozaki K."/>
            <person name="Nguyen H.T."/>
            <person name="Wing R.A."/>
            <person name="Cregan P."/>
            <person name="Specht J."/>
            <person name="Grimwood J."/>
            <person name="Rokhsar D."/>
            <person name="Stacey G."/>
            <person name="Shoemaker R.C."/>
            <person name="Jackson S.A."/>
        </authorList>
    </citation>
    <scope>NUCLEOTIDE SEQUENCE</scope>
    <source>
        <strain evidence="4">cv. Williams 82</strain>
        <tissue evidence="3">Callus</tissue>
    </source>
</reference>
<evidence type="ECO:0000256" key="2">
    <source>
        <dbReference type="ARBA" id="ARBA00023180"/>
    </source>
</evidence>
<dbReference type="AlphaFoldDB" id="A0A0R0ET28"/>
<organism evidence="3">
    <name type="scientific">Glycine max</name>
    <name type="common">Soybean</name>
    <name type="synonym">Glycine hispida</name>
    <dbReference type="NCBI Taxonomy" id="3847"/>
    <lineage>
        <taxon>Eukaryota</taxon>
        <taxon>Viridiplantae</taxon>
        <taxon>Streptophyta</taxon>
        <taxon>Embryophyta</taxon>
        <taxon>Tracheophyta</taxon>
        <taxon>Spermatophyta</taxon>
        <taxon>Magnoliopsida</taxon>
        <taxon>eudicotyledons</taxon>
        <taxon>Gunneridae</taxon>
        <taxon>Pentapetalae</taxon>
        <taxon>rosids</taxon>
        <taxon>fabids</taxon>
        <taxon>Fabales</taxon>
        <taxon>Fabaceae</taxon>
        <taxon>Papilionoideae</taxon>
        <taxon>50 kb inversion clade</taxon>
        <taxon>NPAAA clade</taxon>
        <taxon>indigoferoid/millettioid clade</taxon>
        <taxon>Phaseoleae</taxon>
        <taxon>Glycine</taxon>
        <taxon>Glycine subgen. Soja</taxon>
    </lineage>
</organism>
<evidence type="ECO:0000313" key="5">
    <source>
        <dbReference type="Proteomes" id="UP000008827"/>
    </source>
</evidence>
<accession>A0A0R0ET28</accession>
<dbReference type="Gramene" id="KRG93427">
    <property type="protein sequence ID" value="KRG93427"/>
    <property type="gene ID" value="GLYMA_19G015600"/>
</dbReference>
<dbReference type="Gene3D" id="3.40.50.1110">
    <property type="entry name" value="SGNH hydrolase"/>
    <property type="match status" value="1"/>
</dbReference>
<dbReference type="InterPro" id="IPR001087">
    <property type="entry name" value="GDSL"/>
</dbReference>
<keyword evidence="2" id="KW-0325">Glycoprotein</keyword>
<evidence type="ECO:0000313" key="3">
    <source>
        <dbReference type="EMBL" id="KRG93427.1"/>
    </source>
</evidence>
<dbReference type="PANTHER" id="PTHR22835">
    <property type="entry name" value="ZINC FINGER FYVE DOMAIN CONTAINING PROTEIN"/>
    <property type="match status" value="1"/>
</dbReference>
<dbReference type="InterPro" id="IPR036514">
    <property type="entry name" value="SGNH_hydro_sf"/>
</dbReference>
<proteinExistence type="inferred from homology"/>
<dbReference type="PANTHER" id="PTHR22835:SF555">
    <property type="entry name" value="GDSL-LIKE LIPASE_ACYLHYDROLASE"/>
    <property type="match status" value="1"/>
</dbReference>
<dbReference type="Pfam" id="PF00657">
    <property type="entry name" value="Lipase_GDSL"/>
    <property type="match status" value="1"/>
</dbReference>
<dbReference type="GO" id="GO:0016788">
    <property type="term" value="F:hydrolase activity, acting on ester bonds"/>
    <property type="evidence" value="ECO:0007669"/>
    <property type="project" value="InterPro"/>
</dbReference>
<comment type="similarity">
    <text evidence="1">Belongs to the 'GDSL' lipolytic enzyme family.</text>
</comment>
<dbReference type="EMBL" id="CM000852">
    <property type="protein sequence ID" value="KRG93427.1"/>
    <property type="molecule type" value="Genomic_DNA"/>
</dbReference>
<name>A0A0R0ET28_SOYBN</name>
<dbReference type="Proteomes" id="UP000008827">
    <property type="component" value="Chromosome 19"/>
</dbReference>
<reference evidence="3" key="3">
    <citation type="submission" date="2018-07" db="EMBL/GenBank/DDBJ databases">
        <title>WGS assembly of Glycine max.</title>
        <authorList>
            <person name="Schmutz J."/>
            <person name="Cannon S."/>
            <person name="Schlueter J."/>
            <person name="Ma J."/>
            <person name="Mitros T."/>
            <person name="Nelson W."/>
            <person name="Hyten D."/>
            <person name="Song Q."/>
            <person name="Thelen J."/>
            <person name="Cheng J."/>
            <person name="Xu D."/>
            <person name="Hellsten U."/>
            <person name="May G."/>
            <person name="Yu Y."/>
            <person name="Sakurai T."/>
            <person name="Umezawa T."/>
            <person name="Bhattacharyya M."/>
            <person name="Sandhu D."/>
            <person name="Valliyodan B."/>
            <person name="Lindquist E."/>
            <person name="Peto M."/>
            <person name="Grant D."/>
            <person name="Shu S."/>
            <person name="Goodstein D."/>
            <person name="Barry K."/>
            <person name="Futrell-Griggs M."/>
            <person name="Abernathy B."/>
            <person name="Du J."/>
            <person name="Tian Z."/>
            <person name="Zhu L."/>
            <person name="Gill N."/>
            <person name="Joshi T."/>
            <person name="Libault M."/>
            <person name="Sethuraman A."/>
            <person name="Zhang X."/>
            <person name="Shinozaki K."/>
            <person name="Nguyen H."/>
            <person name="Wing R."/>
            <person name="Cregan P."/>
            <person name="Specht J."/>
            <person name="Grimwood J."/>
            <person name="Rokhsar D."/>
            <person name="Stacey G."/>
            <person name="Shoemaker R."/>
            <person name="Jackson S."/>
        </authorList>
    </citation>
    <scope>NUCLEOTIDE SEQUENCE</scope>
    <source>
        <tissue evidence="3">Callus</tissue>
    </source>
</reference>
<sequence>MSHFHNFLVDLPQDKFMINCITKAGGSSIRPTGFSPVFFGLQISQFTQFKSRTMALYNQSSHNSPIGCLPRASVENKPRPEDLDSTGCRKMENEIAQEFNKQLKDIVFELRKKLPTAKFTNVDVYSAKYELIKNARNQGFINPKKFCCGTTNVIHVDCGKKKINKNGKEEYYKCKHPSKYISWDGVHYSEAANRWLATLILNGSFSDPPIAIGMIGN</sequence>
<dbReference type="EnsemblPlants" id="KRG93427">
    <property type="protein sequence ID" value="KRG93427"/>
    <property type="gene ID" value="GLYMA_19G015600"/>
</dbReference>
<evidence type="ECO:0000313" key="4">
    <source>
        <dbReference type="EnsemblPlants" id="KRG93427"/>
    </source>
</evidence>
<keyword evidence="5" id="KW-1185">Reference proteome</keyword>
<gene>
    <name evidence="3" type="ORF">GLYMA_19G015600</name>
</gene>
<evidence type="ECO:0000256" key="1">
    <source>
        <dbReference type="ARBA" id="ARBA00008668"/>
    </source>
</evidence>